<comment type="caution">
    <text evidence="2">The sequence shown here is derived from an EMBL/GenBank/DDBJ whole genome shotgun (WGS) entry which is preliminary data.</text>
</comment>
<feature type="compositionally biased region" description="Basic and acidic residues" evidence="1">
    <location>
        <begin position="638"/>
        <end position="652"/>
    </location>
</feature>
<protein>
    <submittedName>
        <fullName evidence="2">Uncharacterized protein</fullName>
    </submittedName>
</protein>
<dbReference type="Gene3D" id="3.40.50.300">
    <property type="entry name" value="P-loop containing nucleotide triphosphate hydrolases"/>
    <property type="match status" value="1"/>
</dbReference>
<reference evidence="2" key="1">
    <citation type="journal article" date="2023" name="Plant J.">
        <title>The genome of the king protea, Protea cynaroides.</title>
        <authorList>
            <person name="Chang J."/>
            <person name="Duong T.A."/>
            <person name="Schoeman C."/>
            <person name="Ma X."/>
            <person name="Roodt D."/>
            <person name="Barker N."/>
            <person name="Li Z."/>
            <person name="Van de Peer Y."/>
            <person name="Mizrachi E."/>
        </authorList>
    </citation>
    <scope>NUCLEOTIDE SEQUENCE</scope>
    <source>
        <tissue evidence="2">Young leaves</tissue>
    </source>
</reference>
<dbReference type="AlphaFoldDB" id="A0A9Q0KJQ2"/>
<feature type="region of interest" description="Disordered" evidence="1">
    <location>
        <begin position="574"/>
        <end position="687"/>
    </location>
</feature>
<name>A0A9Q0KJQ2_9MAGN</name>
<accession>A0A9Q0KJQ2</accession>
<organism evidence="2 3">
    <name type="scientific">Protea cynaroides</name>
    <dbReference type="NCBI Taxonomy" id="273540"/>
    <lineage>
        <taxon>Eukaryota</taxon>
        <taxon>Viridiplantae</taxon>
        <taxon>Streptophyta</taxon>
        <taxon>Embryophyta</taxon>
        <taxon>Tracheophyta</taxon>
        <taxon>Spermatophyta</taxon>
        <taxon>Magnoliopsida</taxon>
        <taxon>Proteales</taxon>
        <taxon>Proteaceae</taxon>
        <taxon>Protea</taxon>
    </lineage>
</organism>
<dbReference type="PANTHER" id="PTHR33477">
    <property type="entry name" value="P-LOOP NTPASE DOMAIN-CONTAINING PROTEIN LPA1 HOMOLOG 1"/>
    <property type="match status" value="1"/>
</dbReference>
<gene>
    <name evidence="2" type="ORF">NE237_004590</name>
</gene>
<dbReference type="EMBL" id="JAMYWD010000005">
    <property type="protein sequence ID" value="KAJ4971491.1"/>
    <property type="molecule type" value="Genomic_DNA"/>
</dbReference>
<keyword evidence="3" id="KW-1185">Reference proteome</keyword>
<dbReference type="InterPro" id="IPR027417">
    <property type="entry name" value="P-loop_NTPase"/>
</dbReference>
<dbReference type="OrthoDB" id="10263927at2759"/>
<evidence type="ECO:0000313" key="3">
    <source>
        <dbReference type="Proteomes" id="UP001141806"/>
    </source>
</evidence>
<dbReference type="Pfam" id="PF13671">
    <property type="entry name" value="AAA_33"/>
    <property type="match status" value="1"/>
</dbReference>
<proteinExistence type="predicted"/>
<evidence type="ECO:0000256" key="1">
    <source>
        <dbReference type="SAM" id="MobiDB-lite"/>
    </source>
</evidence>
<feature type="compositionally biased region" description="Basic and acidic residues" evidence="1">
    <location>
        <begin position="586"/>
        <end position="597"/>
    </location>
</feature>
<sequence>MVVRKLGYVIVFDDNGNEDTVRNDVASSWSPHPNASFWYTRSSLQSLLQLVGCKVNHAFKISKRVFDILEGEHLKSAVISEVKSSLASGLWDIETNRNKRCEEDMAKELSTETSNDQYDIYKKQATVLLERRRFLDIICTCLEEYHYVGRSQRADIILGCRLRERKESVTILLCGTSGCGKSTLSSLLASRLGITTVVSTDSIRHMMRSFFDEEENPLLWASTYHAGEFLDPVAVAKSKRKKKDKKFTKPWNGLGGFESARMLQRPDDAPTCSSSEAGLADRKHTEVNDFDERDVDSNLATELVGSKVLALEGYKAQSEMVIESLDKLITAWEERKESVVIEGVHLSLNFVMGLMKRHPSIIPFLIYISDEEKHLERFAIRAKYMTLDPSKNKYTKYISNIRTIQDYLCKRADKHLVPKVNNTNVDRSVASIHSTIFSCLRRRQMGVSFYDVATNTVKMISEEYRKHCDANSVSSKGMLRLIQRQGSIRRYMAIVNSDGSVARAWPFQRTDRTREIHPPGASPSEIGNPIYGPVQIDEAEPVNVQFGHFGVGSWPNSTESTSYMGSLNDSKIDGDEVVSSSSSSPLDHEAHAKELTEKVPASESEDEAFKEDEDGDDSSDVTGEHGDEMGGSVAESSARSDEEYETDSKDGMMYDDVTGMEMQDHTTNLVGGSRGQHKLSKSSSMRLLGRPIREARLYGRVHSLPIRRSRSSKLKNVNAQTLLQTHEECDSVIETDD</sequence>
<evidence type="ECO:0000313" key="2">
    <source>
        <dbReference type="EMBL" id="KAJ4971491.1"/>
    </source>
</evidence>
<feature type="compositionally biased region" description="Acidic residues" evidence="1">
    <location>
        <begin position="603"/>
        <end position="619"/>
    </location>
</feature>
<dbReference type="Proteomes" id="UP001141806">
    <property type="component" value="Unassembled WGS sequence"/>
</dbReference>
<dbReference type="SUPFAM" id="SSF52540">
    <property type="entry name" value="P-loop containing nucleoside triphosphate hydrolases"/>
    <property type="match status" value="1"/>
</dbReference>
<dbReference type="PANTHER" id="PTHR33477:SF3">
    <property type="entry name" value="P-LOOP NTPASE DOMAIN-CONTAINING PROTEIN LPA1 HOMOLOG 1"/>
    <property type="match status" value="1"/>
</dbReference>